<sequence length="97" mass="11069">MRCNYSPMYCHQPQTTTAEDLLIRSFDKPARNLGEEKKNAKRTPAPKGMPDPSAQSEHLLKTKKNLDQLRSVAEDREQWRRLSSTVPEAAEASRSEN</sequence>
<organism evidence="2 3">
    <name type="scientific">Elysia marginata</name>
    <dbReference type="NCBI Taxonomy" id="1093978"/>
    <lineage>
        <taxon>Eukaryota</taxon>
        <taxon>Metazoa</taxon>
        <taxon>Spiralia</taxon>
        <taxon>Lophotrochozoa</taxon>
        <taxon>Mollusca</taxon>
        <taxon>Gastropoda</taxon>
        <taxon>Heterobranchia</taxon>
        <taxon>Euthyneura</taxon>
        <taxon>Panpulmonata</taxon>
        <taxon>Sacoglossa</taxon>
        <taxon>Placobranchoidea</taxon>
        <taxon>Plakobranchidae</taxon>
        <taxon>Elysia</taxon>
    </lineage>
</organism>
<dbReference type="EMBL" id="BMAT01004335">
    <property type="protein sequence ID" value="GFR71979.1"/>
    <property type="molecule type" value="Genomic_DNA"/>
</dbReference>
<evidence type="ECO:0000313" key="2">
    <source>
        <dbReference type="EMBL" id="GFR71979.1"/>
    </source>
</evidence>
<evidence type="ECO:0000256" key="1">
    <source>
        <dbReference type="SAM" id="MobiDB-lite"/>
    </source>
</evidence>
<feature type="compositionally biased region" description="Basic and acidic residues" evidence="1">
    <location>
        <begin position="26"/>
        <end position="38"/>
    </location>
</feature>
<accession>A0AAV4FGA9</accession>
<proteinExistence type="predicted"/>
<dbReference type="AlphaFoldDB" id="A0AAV4FGA9"/>
<gene>
    <name evidence="2" type="ORF">ElyMa_002105500</name>
</gene>
<comment type="caution">
    <text evidence="2">The sequence shown here is derived from an EMBL/GenBank/DDBJ whole genome shotgun (WGS) entry which is preliminary data.</text>
</comment>
<name>A0AAV4FGA9_9GAST</name>
<reference evidence="2 3" key="1">
    <citation type="journal article" date="2021" name="Elife">
        <title>Chloroplast acquisition without the gene transfer in kleptoplastic sea slugs, Plakobranchus ocellatus.</title>
        <authorList>
            <person name="Maeda T."/>
            <person name="Takahashi S."/>
            <person name="Yoshida T."/>
            <person name="Shimamura S."/>
            <person name="Takaki Y."/>
            <person name="Nagai Y."/>
            <person name="Toyoda A."/>
            <person name="Suzuki Y."/>
            <person name="Arimoto A."/>
            <person name="Ishii H."/>
            <person name="Satoh N."/>
            <person name="Nishiyama T."/>
            <person name="Hasebe M."/>
            <person name="Maruyama T."/>
            <person name="Minagawa J."/>
            <person name="Obokata J."/>
            <person name="Shigenobu S."/>
        </authorList>
    </citation>
    <scope>NUCLEOTIDE SEQUENCE [LARGE SCALE GENOMIC DNA]</scope>
</reference>
<keyword evidence="3" id="KW-1185">Reference proteome</keyword>
<dbReference type="Proteomes" id="UP000762676">
    <property type="component" value="Unassembled WGS sequence"/>
</dbReference>
<evidence type="ECO:0000313" key="3">
    <source>
        <dbReference type="Proteomes" id="UP000762676"/>
    </source>
</evidence>
<protein>
    <submittedName>
        <fullName evidence="2">Uncharacterized protein</fullName>
    </submittedName>
</protein>
<feature type="region of interest" description="Disordered" evidence="1">
    <location>
        <begin position="26"/>
        <end position="58"/>
    </location>
</feature>
<feature type="region of interest" description="Disordered" evidence="1">
    <location>
        <begin position="74"/>
        <end position="97"/>
    </location>
</feature>